<evidence type="ECO:0000313" key="2">
    <source>
        <dbReference type="EMBL" id="UUX34931.1"/>
    </source>
</evidence>
<feature type="transmembrane region" description="Helical" evidence="1">
    <location>
        <begin position="12"/>
        <end position="34"/>
    </location>
</feature>
<keyword evidence="1" id="KW-1133">Transmembrane helix</keyword>
<name>A0ABY5P855_9LACT</name>
<gene>
    <name evidence="2" type="ORF">NRE15_04605</name>
</gene>
<feature type="transmembrane region" description="Helical" evidence="1">
    <location>
        <begin position="101"/>
        <end position="129"/>
    </location>
</feature>
<feature type="transmembrane region" description="Helical" evidence="1">
    <location>
        <begin position="185"/>
        <end position="206"/>
    </location>
</feature>
<keyword evidence="1" id="KW-0472">Membrane</keyword>
<feature type="transmembrane region" description="Helical" evidence="1">
    <location>
        <begin position="46"/>
        <end position="70"/>
    </location>
</feature>
<keyword evidence="3" id="KW-1185">Reference proteome</keyword>
<organism evidence="2 3">
    <name type="scientific">Fundicoccus culcitae</name>
    <dbReference type="NCBI Taxonomy" id="2969821"/>
    <lineage>
        <taxon>Bacteria</taxon>
        <taxon>Bacillati</taxon>
        <taxon>Bacillota</taxon>
        <taxon>Bacilli</taxon>
        <taxon>Lactobacillales</taxon>
        <taxon>Aerococcaceae</taxon>
        <taxon>Fundicoccus</taxon>
    </lineage>
</organism>
<feature type="transmembrane region" description="Helical" evidence="1">
    <location>
        <begin position="149"/>
        <end position="173"/>
    </location>
</feature>
<keyword evidence="1" id="KW-0812">Transmembrane</keyword>
<dbReference type="Proteomes" id="UP001315967">
    <property type="component" value="Chromosome"/>
</dbReference>
<dbReference type="RefSeq" id="WP_313794424.1">
    <property type="nucleotide sequence ID" value="NZ_CP102453.1"/>
</dbReference>
<evidence type="ECO:0008006" key="4">
    <source>
        <dbReference type="Google" id="ProtNLM"/>
    </source>
</evidence>
<sequence>MTFKLIFNEFSVRFFNIKTIISIIVIAIICIVAAQDEMIPGVSVSYLINHIMVFSHIQELILVASAFPVVMTFCDDWEHRFTFNQVIRTNTLNYAISKVTLAFFGSFLVTFIGLFISVGVLLLWFPLYIPHEFTVLARMFPAYSELVFSAYPVTALLLKITVFSYSMGFWTSLGLLLSTYIPNRLVVLVSPYILRYYLGYFMMYLPGIFNEEHISESYPIFFGEPWWVHFSYFTLYYFVLFLLILFFFKRQLEKRVRNESA</sequence>
<reference evidence="2 3" key="1">
    <citation type="submission" date="2022-08" db="EMBL/GenBank/DDBJ databases">
        <title>Aerococcaceae sp. nov isolated from spoiled eye mask.</title>
        <authorList>
            <person name="Zhou G."/>
            <person name="Xie X.-B."/>
            <person name="Shi Q.-S."/>
            <person name="Wang Y.-S."/>
            <person name="Wen X."/>
            <person name="Peng H."/>
            <person name="Yang X.-J."/>
            <person name="Tao H.-B."/>
            <person name="Huang X.-M."/>
        </authorList>
    </citation>
    <scope>NUCLEOTIDE SEQUENCE [LARGE SCALE GENOMIC DNA]</scope>
    <source>
        <strain evidence="3">DM20194951</strain>
    </source>
</reference>
<dbReference type="EMBL" id="CP102453">
    <property type="protein sequence ID" value="UUX34931.1"/>
    <property type="molecule type" value="Genomic_DNA"/>
</dbReference>
<evidence type="ECO:0000256" key="1">
    <source>
        <dbReference type="SAM" id="Phobius"/>
    </source>
</evidence>
<proteinExistence type="predicted"/>
<feature type="transmembrane region" description="Helical" evidence="1">
    <location>
        <begin position="226"/>
        <end position="248"/>
    </location>
</feature>
<accession>A0ABY5P855</accession>
<protein>
    <recommendedName>
        <fullName evidence="4">ABC transporter permease</fullName>
    </recommendedName>
</protein>
<evidence type="ECO:0000313" key="3">
    <source>
        <dbReference type="Proteomes" id="UP001315967"/>
    </source>
</evidence>